<proteinExistence type="evidence at protein level"/>
<feature type="compositionally biased region" description="Acidic residues" evidence="13">
    <location>
        <begin position="577"/>
        <end position="593"/>
    </location>
</feature>
<evidence type="ECO:0000259" key="15">
    <source>
        <dbReference type="PROSITE" id="PS51194"/>
    </source>
</evidence>
<keyword evidence="5 12" id="KW-0694">RNA-binding</keyword>
<dbReference type="OpenTargets" id="ENSG00000178105"/>
<comment type="function">
    <text evidence="12">RNA helicase.</text>
</comment>
<comment type="subunit">
    <text evidence="9">Interacts with AIM2; this interaction promotes AIM2 stability. Interacts with SCNA; this interaction causes DDX10 mislocalization to the nucleoplasm and cytoplasmic inclusions.</text>
</comment>
<dbReference type="EMBL" id="AP002453">
    <property type="status" value="NOT_ANNOTATED_CDS"/>
    <property type="molecule type" value="Genomic_DNA"/>
</dbReference>
<dbReference type="SMART" id="SM00487">
    <property type="entry name" value="DEXDc"/>
    <property type="match status" value="1"/>
</dbReference>
<dbReference type="Pfam" id="PF00271">
    <property type="entry name" value="Helicase_C"/>
    <property type="match status" value="1"/>
</dbReference>
<reference evidence="17" key="5">
    <citation type="submission" date="2025-09" db="UniProtKB">
        <authorList>
            <consortium name="Ensembl"/>
        </authorList>
    </citation>
    <scope>IDENTIFICATION</scope>
</reference>
<evidence type="ECO:0000313" key="17">
    <source>
        <dbReference type="Ensembl" id="ENSP00000508658.1"/>
    </source>
</evidence>
<dbReference type="InterPro" id="IPR001650">
    <property type="entry name" value="Helicase_C-like"/>
</dbReference>
<evidence type="ECO:0000256" key="11">
    <source>
        <dbReference type="RuleBase" id="RU000492"/>
    </source>
</evidence>
<keyword evidence="2 11" id="KW-0378">Hydrolase</keyword>
<accession>A0A8I5KQZ1</accession>
<dbReference type="GO" id="GO:0005524">
    <property type="term" value="F:ATP binding"/>
    <property type="evidence" value="ECO:0007669"/>
    <property type="project" value="UniProtKB-UniRule"/>
</dbReference>
<feature type="domain" description="Helicase C-terminal" evidence="15">
    <location>
        <begin position="287"/>
        <end position="448"/>
    </location>
</feature>
<evidence type="ECO:0000259" key="16">
    <source>
        <dbReference type="PROSITE" id="PS51195"/>
    </source>
</evidence>
<dbReference type="Pfam" id="PF00270">
    <property type="entry name" value="DEAD"/>
    <property type="match status" value="1"/>
</dbReference>
<keyword evidence="3 11" id="KW-0347">Helicase</keyword>
<dbReference type="GO" id="GO:0016787">
    <property type="term" value="F:hydrolase activity"/>
    <property type="evidence" value="ECO:0007669"/>
    <property type="project" value="UniProtKB-KW"/>
</dbReference>
<feature type="region of interest" description="Disordered" evidence="13">
    <location>
        <begin position="646"/>
        <end position="676"/>
    </location>
</feature>
<evidence type="ECO:0000256" key="12">
    <source>
        <dbReference type="RuleBase" id="RU365068"/>
    </source>
</evidence>
<name>A0A8I5KQZ1_HUMAN</name>
<evidence type="ECO:0007829" key="20">
    <source>
        <dbReference type="ProteomicsDB" id="A0A8I5KQZ1"/>
    </source>
</evidence>
<feature type="short sequence motif" description="Q motif" evidence="10">
    <location>
        <begin position="69"/>
        <end position="97"/>
    </location>
</feature>
<dbReference type="Gene3D" id="3.40.50.300">
    <property type="entry name" value="P-loop containing nucleotide triphosphate hydrolases"/>
    <property type="match status" value="2"/>
</dbReference>
<gene>
    <name evidence="17" type="primary">DDX10</name>
</gene>
<reference evidence="17 18" key="3">
    <citation type="journal article" date="2006" name="Nature">
        <title>Human chromosome 11 DNA sequence and analysis including novel gene identification.</title>
        <authorList>
            <person name="Taylor T.D."/>
            <person name="Noguchi H."/>
            <person name="Totoki Y."/>
            <person name="Toyoda A."/>
            <person name="Kuroki Y."/>
            <person name="Dewar K."/>
            <person name="Lloyd C."/>
            <person name="Itoh T."/>
            <person name="Takeda T."/>
            <person name="Kim D.W."/>
            <person name="She X."/>
            <person name="Barlow K.F."/>
            <person name="Bloom T."/>
            <person name="Bruford E."/>
            <person name="Chang J.L."/>
            <person name="Cuomo C.A."/>
            <person name="Eichler E."/>
            <person name="FitzGerald M.G."/>
            <person name="Jaffe D.B."/>
            <person name="LaButti K."/>
            <person name="Nicol R."/>
            <person name="Park H.S."/>
            <person name="Seaman C."/>
            <person name="Sougnez C."/>
            <person name="Yang X."/>
            <person name="Zimmer A.R."/>
            <person name="Zody M.C."/>
            <person name="Birren B.W."/>
            <person name="Nusbaum C."/>
            <person name="Fujiyama A."/>
            <person name="Hattori M."/>
            <person name="Rogers J."/>
            <person name="Lander E.S."/>
            <person name="Sakaki Y."/>
        </authorList>
    </citation>
    <scope>NUCLEOTIDE SEQUENCE [LARGE SCALE GENOMIC DNA]</scope>
</reference>
<dbReference type="InterPro" id="IPR011545">
    <property type="entry name" value="DEAD/DEAH_box_helicase_dom"/>
</dbReference>
<dbReference type="InterPro" id="IPR025313">
    <property type="entry name" value="SPB4-like_CTE"/>
</dbReference>
<feature type="compositionally biased region" description="Polar residues" evidence="13">
    <location>
        <begin position="603"/>
        <end position="613"/>
    </location>
</feature>
<dbReference type="GO" id="GO:0003723">
    <property type="term" value="F:RNA binding"/>
    <property type="evidence" value="ECO:0007669"/>
    <property type="project" value="UniProtKB-UniRule"/>
</dbReference>
<dbReference type="FunFam" id="3.40.50.300:FF:000874">
    <property type="entry name" value="RNA helicase"/>
    <property type="match status" value="1"/>
</dbReference>
<evidence type="ECO:0000256" key="9">
    <source>
        <dbReference type="ARBA" id="ARBA00062067"/>
    </source>
</evidence>
<dbReference type="Ensembl" id="ENST00000688583.1">
    <property type="protein sequence ID" value="ENSP00000508658.1"/>
    <property type="gene ID" value="ENSG00000178105.13"/>
</dbReference>
<dbReference type="EC" id="3.6.4.13" evidence="12"/>
<evidence type="ECO:0000256" key="6">
    <source>
        <dbReference type="ARBA" id="ARBA00038084"/>
    </source>
</evidence>
<evidence type="ECO:0000256" key="4">
    <source>
        <dbReference type="ARBA" id="ARBA00022840"/>
    </source>
</evidence>
<dbReference type="GO" id="GO:0003724">
    <property type="term" value="F:RNA helicase activity"/>
    <property type="evidence" value="ECO:0007669"/>
    <property type="project" value="UniProtKB-EC"/>
</dbReference>
<dbReference type="PROSITE" id="PS51192">
    <property type="entry name" value="HELICASE_ATP_BIND_1"/>
    <property type="match status" value="1"/>
</dbReference>
<feature type="compositionally biased region" description="Basic and acidic residues" evidence="13">
    <location>
        <begin position="564"/>
        <end position="575"/>
    </location>
</feature>
<feature type="compositionally biased region" description="Basic residues" evidence="13">
    <location>
        <begin position="21"/>
        <end position="41"/>
    </location>
</feature>
<protein>
    <recommendedName>
        <fullName evidence="12">ATP-dependent RNA helicase</fullName>
        <ecNumber evidence="12">3.6.4.13</ecNumber>
    </recommendedName>
</protein>
<feature type="region of interest" description="Disordered" evidence="13">
    <location>
        <begin position="562"/>
        <end position="634"/>
    </location>
</feature>
<evidence type="ECO:0000256" key="2">
    <source>
        <dbReference type="ARBA" id="ARBA00022801"/>
    </source>
</evidence>
<evidence type="ECO:0000256" key="10">
    <source>
        <dbReference type="PROSITE-ProRule" id="PRU00552"/>
    </source>
</evidence>
<dbReference type="SMR" id="A0A8I5KQZ1"/>
<dbReference type="Ensembl" id="ENST00000688583.1">
    <property type="protein sequence ID" value="ENSP00000508658.1"/>
    <property type="gene ID" value="ENSG00000178105.12"/>
</dbReference>
<evidence type="ECO:0000256" key="13">
    <source>
        <dbReference type="SAM" id="MobiDB-lite"/>
    </source>
</evidence>
<dbReference type="Proteomes" id="UP000005640">
    <property type="component" value="Chromosome 11"/>
</dbReference>
<reference evidence="17 18" key="1">
    <citation type="journal article" date="2001" name="Nature">
        <title>Initial sequencing and analysis of the human genome.</title>
        <authorList>
            <consortium name="International Human Genome Sequencing Consortium"/>
            <person name="Lander E.S."/>
            <person name="Linton L.M."/>
            <person name="Birren B."/>
            <person name="Nusbaum C."/>
            <person name="Zody M.C."/>
            <person name="Baldwin J."/>
            <person name="Devon K."/>
            <person name="Dewar K."/>
            <person name="Doyle M."/>
            <person name="FitzHugh W."/>
            <person name="Funke R."/>
            <person name="Gage D."/>
            <person name="Harris K."/>
            <person name="Heaford A."/>
            <person name="Howland J."/>
            <person name="Kann L."/>
            <person name="Lehoczky J."/>
            <person name="LeVine R."/>
            <person name="McEwan P."/>
            <person name="McKernan K."/>
            <person name="Meldrim J."/>
            <person name="Mesirov J.P."/>
            <person name="Miranda C."/>
            <person name="Morris W."/>
            <person name="Naylor J."/>
            <person name="Raymond C."/>
            <person name="Rosetti M."/>
            <person name="Santos R."/>
            <person name="Sheridan A."/>
            <person name="Sougnez C."/>
            <person name="Stange-Thomann N."/>
            <person name="Stojanovic N."/>
            <person name="Subramanian A."/>
            <person name="Wyman D."/>
            <person name="Rogers J."/>
            <person name="Sulston J."/>
            <person name="Ainscough R."/>
            <person name="Beck S."/>
            <person name="Bentley D."/>
            <person name="Burton J."/>
            <person name="Clee C."/>
            <person name="Carter N."/>
            <person name="Coulson A."/>
            <person name="Deadman R."/>
            <person name="Deloukas P."/>
            <person name="Dunham A."/>
            <person name="Dunham I."/>
            <person name="Durbin R."/>
            <person name="French L."/>
            <person name="Grafham D."/>
            <person name="Gregory S."/>
            <person name="Hubbard T."/>
            <person name="Humphray S."/>
            <person name="Hunt A."/>
            <person name="Jones M."/>
            <person name="Lloyd C."/>
            <person name="McMurray A."/>
            <person name="Matthews L."/>
            <person name="Mercer S."/>
            <person name="Milne S."/>
            <person name="Mullikin J.C."/>
            <person name="Mungall A."/>
            <person name="Plumb R."/>
            <person name="Ross M."/>
            <person name="Shownkeen R."/>
            <person name="Sims S."/>
            <person name="Waterston R.H."/>
            <person name="Wilson R.K."/>
            <person name="Hillier L.W."/>
            <person name="McPherson J.D."/>
            <person name="Marra M.A."/>
            <person name="Mardis E.R."/>
            <person name="Fulton L.A."/>
            <person name="Chinwalla A.T."/>
            <person name="Pepin K.H."/>
            <person name="Gish W.R."/>
            <person name="Chissoe S.L."/>
            <person name="Wendl M.C."/>
            <person name="Delehaunty K.D."/>
            <person name="Miner T.L."/>
            <person name="Delehaunty A."/>
            <person name="Kramer J.B."/>
            <person name="Cook L.L."/>
            <person name="Fulton R.S."/>
            <person name="Johnson D.L."/>
            <person name="Minx P.J."/>
            <person name="Clifton S.W."/>
            <person name="Hawkins T."/>
            <person name="Branscomb E."/>
            <person name="Predki P."/>
            <person name="Richardson P."/>
            <person name="Wenning S."/>
            <person name="Slezak T."/>
            <person name="Doggett N."/>
            <person name="Cheng J.F."/>
            <person name="Olsen A."/>
            <person name="Lucas S."/>
            <person name="Elkin C."/>
            <person name="Uberbacher E."/>
            <person name="Frazier M."/>
            <person name="Gibbs R.A."/>
            <person name="Muzny D.M."/>
            <person name="Scherer S.E."/>
            <person name="Bouck J.B."/>
            <person name="Sodergren E.J."/>
            <person name="Worley K.C."/>
            <person name="Rives C.M."/>
            <person name="Gorrell J.H."/>
            <person name="Metzker M.L."/>
            <person name="Naylor S.L."/>
            <person name="Kucherlapati R.S."/>
            <person name="Nelson D.L."/>
            <person name="Weinstock G.M."/>
            <person name="Sakaki Y."/>
            <person name="Fujiyama A."/>
            <person name="Hattori M."/>
            <person name="Yada T."/>
            <person name="Toyoda A."/>
            <person name="Itoh T."/>
            <person name="Kawagoe C."/>
            <person name="Watanabe H."/>
            <person name="Totoki Y."/>
            <person name="Taylor T."/>
            <person name="Weissenbach J."/>
            <person name="Heilig R."/>
            <person name="Saurin W."/>
            <person name="Artiguenave F."/>
            <person name="Brottier P."/>
            <person name="Bruls T."/>
            <person name="Pelletier E."/>
            <person name="Robert C."/>
            <person name="Wincker P."/>
            <person name="Smith D.R."/>
            <person name="Doucette-Stamm L."/>
            <person name="Rubenfield M."/>
            <person name="Weinstock K."/>
            <person name="Lee H.M."/>
            <person name="Dubois J."/>
            <person name="Rosenthal A."/>
            <person name="Platzer M."/>
            <person name="Nyakatura G."/>
            <person name="Taudien S."/>
            <person name="Rump A."/>
            <person name="Yang H."/>
            <person name="Yu J."/>
            <person name="Wang J."/>
            <person name="Huang G."/>
            <person name="Gu J."/>
            <person name="Hood L."/>
            <person name="Rowen L."/>
            <person name="Madan A."/>
            <person name="Qin S."/>
            <person name="Davis R.W."/>
            <person name="Federspiel N.A."/>
            <person name="Abola A.P."/>
            <person name="Proctor M.J."/>
            <person name="Myers R.M."/>
            <person name="Schmutz J."/>
            <person name="Dickson M."/>
            <person name="Grimwood J."/>
            <person name="Cox D.R."/>
            <person name="Olson M.V."/>
            <person name="Kaul R."/>
            <person name="Raymond C."/>
            <person name="Shimizu N."/>
            <person name="Kawasaki K."/>
            <person name="Minoshima S."/>
            <person name="Evans G.A."/>
            <person name="Athanasiou M."/>
            <person name="Schultz R."/>
            <person name="Roe B.A."/>
            <person name="Chen F."/>
            <person name="Pan H."/>
            <person name="Ramser J."/>
            <person name="Lehrach H."/>
            <person name="Reinhardt R."/>
            <person name="McCombie W.R."/>
            <person name="de la Bastide M."/>
            <person name="Dedhia N."/>
            <person name="Blocker H."/>
            <person name="Hornischer K."/>
            <person name="Nordsiek G."/>
            <person name="Agarwala R."/>
            <person name="Aravind L."/>
            <person name="Bailey J.A."/>
            <person name="Bateman A."/>
            <person name="Batzoglou S."/>
            <person name="Birney E."/>
            <person name="Bork P."/>
            <person name="Brown D.G."/>
            <person name="Burge C.B."/>
            <person name="Cerutti L."/>
            <person name="Chen H.C."/>
            <person name="Church D."/>
            <person name="Clamp M."/>
            <person name="Copley R.R."/>
            <person name="Doerks T."/>
            <person name="Eddy S.R."/>
            <person name="Eichler E.E."/>
            <person name="Furey T.S."/>
            <person name="Galagan J."/>
            <person name="Gilbert J.G."/>
            <person name="Harmon C."/>
            <person name="Hayashizaki Y."/>
            <person name="Haussler D."/>
            <person name="Hermjakob H."/>
            <person name="Hokamp K."/>
            <person name="Jang W."/>
            <person name="Johnson L.S."/>
            <person name="Jones T.A."/>
            <person name="Kasif S."/>
            <person name="Kaspryzk A."/>
            <person name="Kennedy S."/>
            <person name="Kent W.J."/>
            <person name="Kitts P."/>
            <person name="Koonin E.V."/>
            <person name="Korf I."/>
            <person name="Kulp D."/>
            <person name="Lancet D."/>
            <person name="Lowe T.M."/>
            <person name="McLysaght A."/>
            <person name="Mikkelsen T."/>
            <person name="Moran J.V."/>
            <person name="Mulder N."/>
            <person name="Pollara V.J."/>
            <person name="Ponting C.P."/>
            <person name="Schuler G."/>
            <person name="Schultz J."/>
            <person name="Slater G."/>
            <person name="Smit A.F."/>
            <person name="Stupka E."/>
            <person name="Szustakowski J."/>
            <person name="Thierry-Mieg D."/>
            <person name="Thierry-Mieg J."/>
            <person name="Wagner L."/>
            <person name="Wallis J."/>
            <person name="Wheeler R."/>
            <person name="Williams A."/>
            <person name="Wolf Y.I."/>
            <person name="Wolfe K.H."/>
            <person name="Yang S.P."/>
            <person name="Yeh R.F."/>
            <person name="Collins F."/>
            <person name="Guyer M.S."/>
            <person name="Peterson J."/>
            <person name="Felsenfeld A."/>
            <person name="Wetterstrand K.A."/>
            <person name="Patrinos A."/>
            <person name="Morgan M.J."/>
            <person name="de Jong P."/>
            <person name="Catanese J.J."/>
            <person name="Osoegawa K."/>
            <person name="Shizuya H."/>
            <person name="Choi S."/>
            <person name="Chen Y.J."/>
        </authorList>
    </citation>
    <scope>NUCLEOTIDE SEQUENCE [LARGE SCALE GENOMIC DNA]</scope>
</reference>
<feature type="region of interest" description="Disordered" evidence="13">
    <location>
        <begin position="1"/>
        <end position="44"/>
    </location>
</feature>
<feature type="domain" description="Helicase ATP-binding" evidence="14">
    <location>
        <begin position="100"/>
        <end position="274"/>
    </location>
</feature>
<dbReference type="InterPro" id="IPR000629">
    <property type="entry name" value="RNA-helicase_DEAD-box_CS"/>
</dbReference>
<dbReference type="Pfam" id="PF13959">
    <property type="entry name" value="CTE_SPB4"/>
    <property type="match status" value="1"/>
</dbReference>
<sequence length="676" mass="77696">MGKTANSPGSGARPDPVRSFNRWKKKHSHRQNKKKQLRKQLKKPEWQVERESISRLMQNYEKINVNEITRFSDFPLSKKTLKGLQEAQYRLVTEIQKQTIGLALQGKDVLGAAKTGSGKTLAFLVPVLEALYRLQWTSTDGLGVLIISPTRELAYQTFEVLRKVGKNHDFSAGLIIGGKDLKHEAERINNINILVCTPGRLLQHMDETVSFHATDLQMLVLDEADRILDMGFADTMNAVIENLPKKRQTLLFSATQTKSVKDLARLSLKNPEYVWVHEKAKYSTPATLEQNYIVCELQQKISVLYSFLRSHLKKKSIVFFSSCKEVQYLYRVFCRLRPGVSILALHGRQQQMRRMEVYNEFVRKRAAVLFATDIAARGLDFPAVNWVLQFDCPEDANTYIHRAGRTARYKEDGEALLILLPSEKAMVQQLLQKKVPVKEIKINPEKLIDVQKKLESILAQDQDLKERAQRCFVSYVRSVYLMKDKEVFDVSKLPIPEYALSLGLAVAPRVRFLQKMQKQPTKELVRSQADKVIEPRAPSLTNDEVEEFRAYFNEKMSILQKGGKRLEGTEHRQDNDTGNEEQEEEEDDEEEMEEKLAKAKGSQAPSLPNTSEAQKIKEVPTQFLDRDEEEEDADFLKVKRHNVFGLDLKDEKTLQPTQCEDNQDEDLYNDPLPLDE</sequence>
<dbReference type="CDD" id="cd17941">
    <property type="entry name" value="DEADc_DDX10"/>
    <property type="match status" value="1"/>
</dbReference>
<dbReference type="GeneTree" id="ENSGT00550000074980"/>
<evidence type="ECO:0000256" key="5">
    <source>
        <dbReference type="ARBA" id="ARBA00022884"/>
    </source>
</evidence>
<dbReference type="PROSITE" id="PS51195">
    <property type="entry name" value="Q_MOTIF"/>
    <property type="match status" value="1"/>
</dbReference>
<dbReference type="SUPFAM" id="SSF52540">
    <property type="entry name" value="P-loop containing nucleoside triphosphate hydrolases"/>
    <property type="match status" value="1"/>
</dbReference>
<dbReference type="FunFam" id="3.40.50.300:FF:001089">
    <property type="entry name" value="RNA helicase"/>
    <property type="match status" value="1"/>
</dbReference>
<dbReference type="PROSITE" id="PS00039">
    <property type="entry name" value="DEAD_ATP_HELICASE"/>
    <property type="match status" value="1"/>
</dbReference>
<evidence type="ECO:0007829" key="19">
    <source>
        <dbReference type="PeptideAtlas" id="A0A8I5KQZ1"/>
    </source>
</evidence>
<dbReference type="SMART" id="SM00490">
    <property type="entry name" value="HELICc"/>
    <property type="match status" value="1"/>
</dbReference>
<dbReference type="AlphaFoldDB" id="A0A8I5KQZ1"/>
<dbReference type="InterPro" id="IPR014001">
    <property type="entry name" value="Helicase_ATP-bd"/>
</dbReference>
<feature type="domain" description="DEAD-box RNA helicase Q" evidence="16">
    <location>
        <begin position="69"/>
        <end position="97"/>
    </location>
</feature>
<evidence type="ECO:0000256" key="7">
    <source>
        <dbReference type="ARBA" id="ARBA00047984"/>
    </source>
</evidence>
<reference evidence="17 18" key="2">
    <citation type="journal article" date="2004" name="Nature">
        <title>Finishing the euchromatic sequence of the human genome.</title>
        <authorList>
            <consortium name="International Human Genome Sequencing Consortium"/>
        </authorList>
    </citation>
    <scope>NUCLEOTIDE SEQUENCE [LARGE SCALE GENOMIC DNA]</scope>
</reference>
<keyword evidence="1 11" id="KW-0547">Nucleotide-binding</keyword>
<evidence type="ECO:0000256" key="1">
    <source>
        <dbReference type="ARBA" id="ARBA00022741"/>
    </source>
</evidence>
<dbReference type="SMART" id="SM01178">
    <property type="entry name" value="DUF4217"/>
    <property type="match status" value="1"/>
</dbReference>
<dbReference type="EMBL" id="AP003387">
    <property type="status" value="NOT_ANNOTATED_CDS"/>
    <property type="molecule type" value="Genomic_DNA"/>
</dbReference>
<organism evidence="17 18">
    <name type="scientific">Homo sapiens</name>
    <name type="common">Human</name>
    <dbReference type="NCBI Taxonomy" id="9606"/>
    <lineage>
        <taxon>Eukaryota</taxon>
        <taxon>Metazoa</taxon>
        <taxon>Chordata</taxon>
        <taxon>Craniata</taxon>
        <taxon>Vertebrata</taxon>
        <taxon>Euteleostomi</taxon>
        <taxon>Mammalia</taxon>
        <taxon>Eutheria</taxon>
        <taxon>Euarchontoglires</taxon>
        <taxon>Primates</taxon>
        <taxon>Haplorrhini</taxon>
        <taxon>Catarrhini</taxon>
        <taxon>Hominidae</taxon>
        <taxon>Homo</taxon>
    </lineage>
</organism>
<comment type="function">
    <text evidence="8">Putative ATP-dependent RNA helicase that plays various role in innate immunity or inflammation. Plays a role in the enhancement of AIM2-induced inflammasome activation by interacting with AIM2 and stabilizing its protein level. Negatively regulates viral infection by promoting interferon beta production and interferon stimulated genes/ISGs expression.</text>
</comment>
<dbReference type="HGNC" id="HGNC:2735">
    <property type="gene designation" value="DDX10"/>
</dbReference>
<feature type="compositionally biased region" description="Acidic residues" evidence="13">
    <location>
        <begin position="661"/>
        <end position="676"/>
    </location>
</feature>
<keyword evidence="19 20" id="KW-1267">Proteomics identification</keyword>
<dbReference type="InterPro" id="IPR014014">
    <property type="entry name" value="RNA_helicase_DEAD_Q_motif"/>
</dbReference>
<evidence type="ECO:0000313" key="18">
    <source>
        <dbReference type="Proteomes" id="UP000005640"/>
    </source>
</evidence>
<dbReference type="CDD" id="cd18787">
    <property type="entry name" value="SF2_C_DEAD"/>
    <property type="match status" value="1"/>
</dbReference>
<comment type="catalytic activity">
    <reaction evidence="7 12">
        <text>ATP + H2O = ADP + phosphate + H(+)</text>
        <dbReference type="Rhea" id="RHEA:13065"/>
        <dbReference type="ChEBI" id="CHEBI:15377"/>
        <dbReference type="ChEBI" id="CHEBI:15378"/>
        <dbReference type="ChEBI" id="CHEBI:30616"/>
        <dbReference type="ChEBI" id="CHEBI:43474"/>
        <dbReference type="ChEBI" id="CHEBI:456216"/>
        <dbReference type="EC" id="3.6.4.13"/>
    </reaction>
</comment>
<reference evidence="17" key="4">
    <citation type="submission" date="2025-08" db="UniProtKB">
        <authorList>
            <consortium name="Ensembl"/>
        </authorList>
    </citation>
    <scope>IDENTIFICATION</scope>
</reference>
<dbReference type="InterPro" id="IPR027417">
    <property type="entry name" value="P-loop_NTPase"/>
</dbReference>
<dbReference type="EMBL" id="AP003027">
    <property type="status" value="NOT_ANNOTATED_CDS"/>
    <property type="molecule type" value="Genomic_DNA"/>
</dbReference>
<keyword evidence="18" id="KW-1185">Reference proteome</keyword>
<evidence type="ECO:0000256" key="8">
    <source>
        <dbReference type="ARBA" id="ARBA00053775"/>
    </source>
</evidence>
<dbReference type="PANTHER" id="PTHR24031">
    <property type="entry name" value="RNA HELICASE"/>
    <property type="match status" value="1"/>
</dbReference>
<dbReference type="OrthoDB" id="10259640at2759"/>
<comment type="domain">
    <text evidence="12">The Q motif is unique to and characteristic of the DEAD box family of RNA helicases and controls ATP binding and hydrolysis.</text>
</comment>
<evidence type="ECO:0000256" key="3">
    <source>
        <dbReference type="ARBA" id="ARBA00022806"/>
    </source>
</evidence>
<comment type="similarity">
    <text evidence="6">Belongs to the DEAD box helicase family. DDX10/DBP4 subfamily.</text>
</comment>
<evidence type="ECO:0000259" key="14">
    <source>
        <dbReference type="PROSITE" id="PS51192"/>
    </source>
</evidence>
<keyword evidence="4 11" id="KW-0067">ATP-binding</keyword>
<dbReference type="PROSITE" id="PS51194">
    <property type="entry name" value="HELICASE_CTER"/>
    <property type="match status" value="1"/>
</dbReference>